<dbReference type="Proteomes" id="UP000319424">
    <property type="component" value="Unassembled WGS sequence"/>
</dbReference>
<organism evidence="1 2">
    <name type="scientific">Criibacterium bergeronii</name>
    <dbReference type="NCBI Taxonomy" id="1871336"/>
    <lineage>
        <taxon>Bacteria</taxon>
        <taxon>Bacillati</taxon>
        <taxon>Bacillota</taxon>
        <taxon>Clostridia</taxon>
        <taxon>Peptostreptococcales</taxon>
        <taxon>Filifactoraceae</taxon>
        <taxon>Criibacterium</taxon>
    </lineage>
</organism>
<evidence type="ECO:0000313" key="1">
    <source>
        <dbReference type="EMBL" id="TRW28034.1"/>
    </source>
</evidence>
<accession>A0A552VC21</accession>
<gene>
    <name evidence="1" type="ORF">FL857_03320</name>
</gene>
<sequence length="62" mass="7465">MEKKEIKIERNEKKDLPIRVIVELDCDVRENEDSNMLEDFLCCFQNLQNSYNLDVLLKLNVY</sequence>
<comment type="caution">
    <text evidence="1">The sequence shown here is derived from an EMBL/GenBank/DDBJ whole genome shotgun (WGS) entry which is preliminary data.</text>
</comment>
<dbReference type="EMBL" id="VJXW01000003">
    <property type="protein sequence ID" value="TRW28034.1"/>
    <property type="molecule type" value="Genomic_DNA"/>
</dbReference>
<name>A0A552VC21_9FIRM</name>
<dbReference type="AlphaFoldDB" id="A0A552VC21"/>
<protein>
    <submittedName>
        <fullName evidence="1">Uncharacterized protein</fullName>
    </submittedName>
</protein>
<proteinExistence type="predicted"/>
<dbReference type="RefSeq" id="WP_144015711.1">
    <property type="nucleotide sequence ID" value="NZ_VJXW01000003.1"/>
</dbReference>
<reference evidence="1 2" key="1">
    <citation type="submission" date="2019-07" db="EMBL/GenBank/DDBJ databases">
        <title>Criibacterium bergeronii gen. nov., sp. nov. isolated from human clinical samples.</title>
        <authorList>
            <person name="Maheux A.F."/>
            <person name="Boudreau D.K."/>
            <person name="Berube E."/>
            <person name="Brodeur S."/>
            <person name="Bernard K.A."/>
            <person name="Abed J.Y."/>
            <person name="Ducrey E."/>
            <person name="Guay E.F."/>
            <person name="Raymond F."/>
            <person name="Corbeil J."/>
            <person name="Domingo M.-C."/>
            <person name="Roy P.H."/>
            <person name="Boissinot M."/>
            <person name="Tocheva E.I."/>
            <person name="Omar R.F."/>
        </authorList>
    </citation>
    <scope>NUCLEOTIDE SEQUENCE [LARGE SCALE GENOMIC DNA]</scope>
    <source>
        <strain evidence="1 2">CCRI-24246</strain>
    </source>
</reference>
<evidence type="ECO:0000313" key="2">
    <source>
        <dbReference type="Proteomes" id="UP000319424"/>
    </source>
</evidence>